<dbReference type="EMBL" id="JAOPGA020001411">
    <property type="protein sequence ID" value="KAL0488174.1"/>
    <property type="molecule type" value="Genomic_DNA"/>
</dbReference>
<dbReference type="PANTHER" id="PTHR40031">
    <property type="entry name" value="HYPOTHETICAL MEMBRANE SPANNING PROTEIN"/>
    <property type="match status" value="1"/>
</dbReference>
<comment type="caution">
    <text evidence="2">The sequence shown here is derived from an EMBL/GenBank/DDBJ whole genome shotgun (WGS) entry which is preliminary data.</text>
</comment>
<feature type="transmembrane region" description="Helical" evidence="1">
    <location>
        <begin position="105"/>
        <end position="126"/>
    </location>
</feature>
<keyword evidence="3" id="KW-1185">Reference proteome</keyword>
<evidence type="ECO:0008006" key="4">
    <source>
        <dbReference type="Google" id="ProtNLM"/>
    </source>
</evidence>
<accession>A0AAW2ZHL7</accession>
<evidence type="ECO:0000313" key="3">
    <source>
        <dbReference type="Proteomes" id="UP001431209"/>
    </source>
</evidence>
<dbReference type="InterPro" id="IPR053170">
    <property type="entry name" value="Transcription_regulator"/>
</dbReference>
<feature type="non-terminal residue" evidence="2">
    <location>
        <position position="1"/>
    </location>
</feature>
<keyword evidence="1" id="KW-0812">Transmembrane</keyword>
<keyword evidence="1" id="KW-1133">Transmembrane helix</keyword>
<feature type="transmembrane region" description="Helical" evidence="1">
    <location>
        <begin position="201"/>
        <end position="222"/>
    </location>
</feature>
<dbReference type="Proteomes" id="UP001431209">
    <property type="component" value="Unassembled WGS sequence"/>
</dbReference>
<protein>
    <recommendedName>
        <fullName evidence="4">Metal-dependent hydrolase</fullName>
    </recommendedName>
</protein>
<dbReference type="Pfam" id="PF04307">
    <property type="entry name" value="YdjM"/>
    <property type="match status" value="1"/>
</dbReference>
<reference evidence="2 3" key="1">
    <citation type="submission" date="2024-03" db="EMBL/GenBank/DDBJ databases">
        <title>The Acrasis kona genome and developmental transcriptomes reveal deep origins of eukaryotic multicellular pathways.</title>
        <authorList>
            <person name="Sheikh S."/>
            <person name="Fu C.-J."/>
            <person name="Brown M.W."/>
            <person name="Baldauf S.L."/>
        </authorList>
    </citation>
    <scope>NUCLEOTIDE SEQUENCE [LARGE SCALE GENOMIC DNA]</scope>
    <source>
        <strain evidence="2 3">ATCC MYA-3509</strain>
    </source>
</reference>
<proteinExistence type="predicted"/>
<dbReference type="PANTHER" id="PTHR40031:SF1">
    <property type="entry name" value="MEMBRANE-BOUND METAL-DEPENDENT HYDROLASE"/>
    <property type="match status" value="1"/>
</dbReference>
<feature type="transmembrane region" description="Helical" evidence="1">
    <location>
        <begin position="170"/>
        <end position="195"/>
    </location>
</feature>
<organism evidence="2 3">
    <name type="scientific">Acrasis kona</name>
    <dbReference type="NCBI Taxonomy" id="1008807"/>
    <lineage>
        <taxon>Eukaryota</taxon>
        <taxon>Discoba</taxon>
        <taxon>Heterolobosea</taxon>
        <taxon>Tetramitia</taxon>
        <taxon>Eutetramitia</taxon>
        <taxon>Acrasidae</taxon>
        <taxon>Acrasis</taxon>
    </lineage>
</organism>
<feature type="transmembrane region" description="Helical" evidence="1">
    <location>
        <begin position="234"/>
        <end position="252"/>
    </location>
</feature>
<feature type="transmembrane region" description="Helical" evidence="1">
    <location>
        <begin position="367"/>
        <end position="389"/>
    </location>
</feature>
<feature type="transmembrane region" description="Helical" evidence="1">
    <location>
        <begin position="138"/>
        <end position="158"/>
    </location>
</feature>
<sequence length="392" mass="45210">TDVHSICGYVVAKYLFETYLSDKQSSILPQSSLLKHSTTFKSFYRSRKKTGAELLENVILSANNLKKLKTKEKIAAVSMLSWRMITRTINRFKNLFTSMTFEQKYLLIGAILANLPDLDVILSPFLGGPLHFHRTLTHSIYGNVVILPVAAFVVQKLLGLRGIESYSHCLWLSFLCVSSHIVTDYVTNYGTGIFYPLSKKMYTYGVITVWDLTTVVYFYTVLTASRSNCFKQSKVMLFGTIGFGLLMMWKRAMLCEAYSRSFYYMEHNHKKSHRNTYIWPQPNNIWNGVYSIMKYDMRNKTATELKTVSASPYLAIIHYINDVFGIRGRDFRRVQLSDTMGPLMGLSIPRDFFPNIYHSNKPLFNNIAKTCIPTATFMFMYHLISLLFIRGY</sequence>
<dbReference type="InterPro" id="IPR007404">
    <property type="entry name" value="YdjM-like"/>
</dbReference>
<evidence type="ECO:0000313" key="2">
    <source>
        <dbReference type="EMBL" id="KAL0488174.1"/>
    </source>
</evidence>
<dbReference type="AlphaFoldDB" id="A0AAW2ZHL7"/>
<name>A0AAW2ZHL7_9EUKA</name>
<gene>
    <name evidence="2" type="ORF">AKO1_015377</name>
</gene>
<evidence type="ECO:0000256" key="1">
    <source>
        <dbReference type="SAM" id="Phobius"/>
    </source>
</evidence>
<keyword evidence="1" id="KW-0472">Membrane</keyword>